<proteinExistence type="predicted"/>
<feature type="region of interest" description="Disordered" evidence="3">
    <location>
        <begin position="280"/>
        <end position="300"/>
    </location>
</feature>
<evidence type="ECO:0000256" key="2">
    <source>
        <dbReference type="ARBA" id="ARBA00023118"/>
    </source>
</evidence>
<dbReference type="NCBIfam" id="TIGR02577">
    <property type="entry name" value="cas_TM1794_Cmr2"/>
    <property type="match status" value="1"/>
</dbReference>
<gene>
    <name evidence="5" type="ORF">ARTHRO_40694</name>
</gene>
<feature type="domain" description="Cas10/Cmr2 second palm" evidence="4">
    <location>
        <begin position="411"/>
        <end position="517"/>
    </location>
</feature>
<keyword evidence="6" id="KW-1185">Reference proteome</keyword>
<accession>A0A9P1KIS5</accession>
<dbReference type="AlphaFoldDB" id="A0A9P1KIS5"/>
<evidence type="ECO:0000256" key="3">
    <source>
        <dbReference type="SAM" id="MobiDB-lite"/>
    </source>
</evidence>
<dbReference type="Proteomes" id="UP000032946">
    <property type="component" value="Chromosome"/>
</dbReference>
<evidence type="ECO:0000259" key="4">
    <source>
        <dbReference type="Pfam" id="PF22335"/>
    </source>
</evidence>
<evidence type="ECO:0000313" key="5">
    <source>
        <dbReference type="EMBL" id="CDM96287.1"/>
    </source>
</evidence>
<dbReference type="GO" id="GO:0000166">
    <property type="term" value="F:nucleotide binding"/>
    <property type="evidence" value="ECO:0007669"/>
    <property type="project" value="UniProtKB-KW"/>
</dbReference>
<protein>
    <submittedName>
        <fullName evidence="5">CRISPR-associated RAMP Crm2 family protein</fullName>
    </submittedName>
</protein>
<evidence type="ECO:0000313" key="6">
    <source>
        <dbReference type="Proteomes" id="UP000032946"/>
    </source>
</evidence>
<dbReference type="InterPro" id="IPR043128">
    <property type="entry name" value="Rev_trsase/Diguanyl_cyclase"/>
</dbReference>
<keyword evidence="2" id="KW-0051">Antiviral defense</keyword>
<evidence type="ECO:0000256" key="1">
    <source>
        <dbReference type="ARBA" id="ARBA00022741"/>
    </source>
</evidence>
<name>A0A9P1KIS5_9CYAN</name>
<organism evidence="5 6">
    <name type="scientific">Limnospira indica PCC 8005</name>
    <dbReference type="NCBI Taxonomy" id="376219"/>
    <lineage>
        <taxon>Bacteria</taxon>
        <taxon>Bacillati</taxon>
        <taxon>Cyanobacteriota</taxon>
        <taxon>Cyanophyceae</taxon>
        <taxon>Oscillatoriophycideae</taxon>
        <taxon>Oscillatoriales</taxon>
        <taxon>Sirenicapillariaceae</taxon>
        <taxon>Limnospira</taxon>
    </lineage>
</organism>
<reference evidence="5 6" key="1">
    <citation type="submission" date="2014-02" db="EMBL/GenBank/DDBJ databases">
        <authorList>
            <person name="Genoscope - CEA"/>
        </authorList>
    </citation>
    <scope>NUCLEOTIDE SEQUENCE [LARGE SCALE GENOMIC DNA]</scope>
    <source>
        <strain evidence="5 6">PCC 8005</strain>
    </source>
</reference>
<dbReference type="Gene3D" id="3.30.70.270">
    <property type="match status" value="1"/>
</dbReference>
<dbReference type="InterPro" id="IPR013407">
    <property type="entry name" value="CRISPR-assoc_prot_Cmr2"/>
</dbReference>
<dbReference type="InterPro" id="IPR054767">
    <property type="entry name" value="Cas10-Cmr2_palm2"/>
</dbReference>
<dbReference type="GO" id="GO:0051607">
    <property type="term" value="P:defense response to virus"/>
    <property type="evidence" value="ECO:0007669"/>
    <property type="project" value="UniProtKB-KW"/>
</dbReference>
<dbReference type="EMBL" id="FO818640">
    <property type="protein sequence ID" value="CDM96287.1"/>
    <property type="molecule type" value="Genomic_DNA"/>
</dbReference>
<dbReference type="Pfam" id="PF22335">
    <property type="entry name" value="Cas10-Cmr2_palm2"/>
    <property type="match status" value="1"/>
</dbReference>
<dbReference type="RefSeq" id="WP_008051066.1">
    <property type="nucleotide sequence ID" value="NZ_FO818640.1"/>
</dbReference>
<keyword evidence="1" id="KW-0547">Nucleotide-binding</keyword>
<sequence length="771" mass="88602">MSTIQEIKKDLKIALVWCLAWGEELQPKCDRQQLETAVNALRNNGEVPPEVAGIVTQVEHLQNIPDDDQPEDITALKKLAGDLWNQTTPIGLVYGGVTKVKGYVFESANLMEIRGASAILDRINLIDLPAFFGQQKPDNDLEDYRSPRDWLNREFPQLSDALIPELIIYATGGNILAFCPAAYVDTLANAIEKRYTHETLTANSCAVGDKFRLLEIRFGMLAPNLDDTPWFDWYKKQVNNPLVEAYFGNPKADNSDVKKCFFNTKSFNELTRKLAIRFNQRRSGNATENRPSRSYPPHLETHPYLVRDTNDRTSAIDTVEGLPSKPKFSEPIARKYFMGQVTKRDDTNRNWYQSLGLTWQPGYVKSWVKKFENYLDDSESEHQKYYGGNHSRNVTESRNMEEIANSSNYFLSMIYADGNNMGGYIQQIKTPEKYRQFSQDILEATEKSVYYALAKNLHPHQLKNLRKPDNRKRENAWVHPFEIIAIGGDDVMIMVPANKSLAIAKDIGEKFEEILAAKGRYNIIEKSPEPNNIIEKSTEPRKPGNIHRYLAENATHYDSILSTSMGVLTIKYDTPIYYANHLVSQLLKSAKEKAKKLKKDYHYFGGTVDILTLKSVTMISSNIKKFREDGLVVNTQPKLKLYAAPYTLHEVGGLIKTIQAFKKVDFPRSQLYQIRSFLERGKRTAILNYRYFCVRLKSDNRRIIKDDFEDAWCLPQDKNNNGNLAPWMSIVDDKTTIYETLWREIIDLYPFIELDYQSESEKPQETEVSKS</sequence>